<evidence type="ECO:0000259" key="1">
    <source>
        <dbReference type="PROSITE" id="PS51724"/>
    </source>
</evidence>
<protein>
    <submittedName>
        <fullName evidence="2">SPOR domain-containing protein</fullName>
    </submittedName>
</protein>
<dbReference type="SUPFAM" id="SSF110997">
    <property type="entry name" value="Sporulation related repeat"/>
    <property type="match status" value="1"/>
</dbReference>
<gene>
    <name evidence="2" type="ORF">H9777_02790</name>
</gene>
<accession>A0A948TA40</accession>
<dbReference type="AlphaFoldDB" id="A0A948TA40"/>
<dbReference type="PROSITE" id="PS51724">
    <property type="entry name" value="SPOR"/>
    <property type="match status" value="1"/>
</dbReference>
<dbReference type="InterPro" id="IPR040495">
    <property type="entry name" value="HU-CCDC81_bac_1"/>
</dbReference>
<dbReference type="GO" id="GO:0042834">
    <property type="term" value="F:peptidoglycan binding"/>
    <property type="evidence" value="ECO:0007669"/>
    <property type="project" value="InterPro"/>
</dbReference>
<reference evidence="2" key="1">
    <citation type="journal article" date="2021" name="PeerJ">
        <title>Extensive microbial diversity within the chicken gut microbiome revealed by metagenomics and culture.</title>
        <authorList>
            <person name="Gilroy R."/>
            <person name="Ravi A."/>
            <person name="Getino M."/>
            <person name="Pursley I."/>
            <person name="Horton D.L."/>
            <person name="Alikhan N.F."/>
            <person name="Baker D."/>
            <person name="Gharbi K."/>
            <person name="Hall N."/>
            <person name="Watson M."/>
            <person name="Adriaenssens E.M."/>
            <person name="Foster-Nyarko E."/>
            <person name="Jarju S."/>
            <person name="Secka A."/>
            <person name="Antonio M."/>
            <person name="Oren A."/>
            <person name="Chaudhuri R.R."/>
            <person name="La Ragione R."/>
            <person name="Hildebrand F."/>
            <person name="Pallen M.J."/>
        </authorList>
    </citation>
    <scope>NUCLEOTIDE SEQUENCE</scope>
    <source>
        <strain evidence="2">G4-2901</strain>
    </source>
</reference>
<evidence type="ECO:0000313" key="3">
    <source>
        <dbReference type="Proteomes" id="UP000783796"/>
    </source>
</evidence>
<feature type="domain" description="SPOR" evidence="1">
    <location>
        <begin position="310"/>
        <end position="386"/>
    </location>
</feature>
<dbReference type="Proteomes" id="UP000783796">
    <property type="component" value="Unassembled WGS sequence"/>
</dbReference>
<dbReference type="InterPro" id="IPR007730">
    <property type="entry name" value="SPOR-like_dom"/>
</dbReference>
<sequence>MKELSRHIEVLLLENDCVIVPGLGGFIAHNKAAEFKDSANVFCPPVRTIGFNPQLIINDGLLAQSYMQAYDTDFPDASRKIESVVSQIKDSLYKNGQAELENIGTLYYTMAGVYGFEPYQNAFFSPSLYGLGSFSISPLSELKPVKETIVEPRIMIETVPSSDEDRKAKAKHRHIIKRMAEHAVGVAAAVILFFVLSVPVENTYLDNSSYASLGAETMLDAIRSKSMATASLETKDIKQNNKQNIRNNVNTLRPVAVKSVKVEKAEPEVSKEIKASPAAVKKETVKTEAVKTETVKAETKSTKEVQKSNTVQNKGLFVIVASLQTMQDAEKELAKFKKQGYEEATILTSDNRYRIALYRYTDKSKAYEKINELRKDEQFKTAWLLNKSK</sequence>
<organism evidence="2 3">
    <name type="scientific">Candidatus Phocaeicola faecigallinarum</name>
    <dbReference type="NCBI Taxonomy" id="2838732"/>
    <lineage>
        <taxon>Bacteria</taxon>
        <taxon>Pseudomonadati</taxon>
        <taxon>Bacteroidota</taxon>
        <taxon>Bacteroidia</taxon>
        <taxon>Bacteroidales</taxon>
        <taxon>Bacteroidaceae</taxon>
        <taxon>Phocaeicola</taxon>
    </lineage>
</organism>
<proteinExistence type="predicted"/>
<dbReference type="Gene3D" id="3.30.70.1070">
    <property type="entry name" value="Sporulation related repeat"/>
    <property type="match status" value="1"/>
</dbReference>
<dbReference type="InterPro" id="IPR041268">
    <property type="entry name" value="HU-CCDC81_bac_2"/>
</dbReference>
<dbReference type="EMBL" id="JAHLFW010000028">
    <property type="protein sequence ID" value="MBU3837250.1"/>
    <property type="molecule type" value="Genomic_DNA"/>
</dbReference>
<evidence type="ECO:0000313" key="2">
    <source>
        <dbReference type="EMBL" id="MBU3837250.1"/>
    </source>
</evidence>
<dbReference type="InterPro" id="IPR036680">
    <property type="entry name" value="SPOR-like_sf"/>
</dbReference>
<dbReference type="Pfam" id="PF05036">
    <property type="entry name" value="SPOR"/>
    <property type="match status" value="1"/>
</dbReference>
<comment type="caution">
    <text evidence="2">The sequence shown here is derived from an EMBL/GenBank/DDBJ whole genome shotgun (WGS) entry which is preliminary data.</text>
</comment>
<reference evidence="2" key="2">
    <citation type="submission" date="2021-04" db="EMBL/GenBank/DDBJ databases">
        <authorList>
            <person name="Gilroy R."/>
        </authorList>
    </citation>
    <scope>NUCLEOTIDE SEQUENCE</scope>
    <source>
        <strain evidence="2">G4-2901</strain>
    </source>
</reference>
<name>A0A948TA40_9BACT</name>
<dbReference type="Pfam" id="PF18175">
    <property type="entry name" value="HU-CCDC81_bac_2"/>
    <property type="match status" value="1"/>
</dbReference>
<dbReference type="Pfam" id="PF18174">
    <property type="entry name" value="HU-CCDC81_bac_1"/>
    <property type="match status" value="1"/>
</dbReference>